<gene>
    <name evidence="1" type="ORF">BUE93_21680</name>
</gene>
<reference evidence="1 2" key="1">
    <citation type="submission" date="2017-01" db="EMBL/GenBank/DDBJ databases">
        <title>New insights into the genetic diversity of Chromobacterium isolated from tropical freshwater lake.</title>
        <authorList>
            <person name="Santos A.B."/>
            <person name="Nascimento A.M."/>
            <person name="Da Silva P.C."/>
        </authorList>
    </citation>
    <scope>NUCLEOTIDE SEQUENCE [LARGE SCALE GENOMIC DNA]</scope>
    <source>
        <strain evidence="1 2">56AF</strain>
    </source>
</reference>
<organism evidence="1 2">
    <name type="scientific">Chromobacterium amazonense</name>
    <dbReference type="NCBI Taxonomy" id="1382803"/>
    <lineage>
        <taxon>Bacteria</taxon>
        <taxon>Pseudomonadati</taxon>
        <taxon>Pseudomonadota</taxon>
        <taxon>Betaproteobacteria</taxon>
        <taxon>Neisseriales</taxon>
        <taxon>Chromobacteriaceae</taxon>
        <taxon>Chromobacterium</taxon>
    </lineage>
</organism>
<accession>A0A2S9WYN5</accession>
<dbReference type="EMBL" id="MTBD01000109">
    <property type="protein sequence ID" value="PRP68574.1"/>
    <property type="molecule type" value="Genomic_DNA"/>
</dbReference>
<evidence type="ECO:0000313" key="2">
    <source>
        <dbReference type="Proteomes" id="UP000239469"/>
    </source>
</evidence>
<proteinExistence type="predicted"/>
<dbReference type="Proteomes" id="UP000239469">
    <property type="component" value="Unassembled WGS sequence"/>
</dbReference>
<dbReference type="AlphaFoldDB" id="A0A2S9WYN5"/>
<protein>
    <submittedName>
        <fullName evidence="1">Uncharacterized protein</fullName>
    </submittedName>
</protein>
<sequence length="112" mass="12095">MRAHLALSYLQTSPPDFPRVLELACYVESAWLGASRHFQSPPKALAPARALLTDWLQALEGNGMAAPESVLDPATWQVLSQGVLCADGVWSRLPTPVLAEAMASVRELLAVE</sequence>
<name>A0A2S9WYN5_9NEIS</name>
<evidence type="ECO:0000313" key="1">
    <source>
        <dbReference type="EMBL" id="PRP68574.1"/>
    </source>
</evidence>
<comment type="caution">
    <text evidence="1">The sequence shown here is derived from an EMBL/GenBank/DDBJ whole genome shotgun (WGS) entry which is preliminary data.</text>
</comment>